<dbReference type="InterPro" id="IPR004408">
    <property type="entry name" value="Biotin_CoA_COase_ligase"/>
</dbReference>
<keyword evidence="6" id="KW-0238">DNA-binding</keyword>
<dbReference type="InterPro" id="IPR036390">
    <property type="entry name" value="WH_DNA-bd_sf"/>
</dbReference>
<dbReference type="Proteomes" id="UP000198623">
    <property type="component" value="Unassembled WGS sequence"/>
</dbReference>
<keyword evidence="6" id="KW-0805">Transcription regulation</keyword>
<evidence type="ECO:0000256" key="5">
    <source>
        <dbReference type="ARBA" id="ARBA00047846"/>
    </source>
</evidence>
<accession>A0A1I2VQ96</accession>
<dbReference type="OrthoDB" id="9807064at2"/>
<feature type="binding site" evidence="6">
    <location>
        <position position="187"/>
    </location>
    <ligand>
        <name>biotin</name>
        <dbReference type="ChEBI" id="CHEBI:57586"/>
    </ligand>
</feature>
<organism evidence="8 9">
    <name type="scientific">Neptunomonas qingdaonensis</name>
    <dbReference type="NCBI Taxonomy" id="1045558"/>
    <lineage>
        <taxon>Bacteria</taxon>
        <taxon>Pseudomonadati</taxon>
        <taxon>Pseudomonadota</taxon>
        <taxon>Gammaproteobacteria</taxon>
        <taxon>Oceanospirillales</taxon>
        <taxon>Oceanospirillaceae</taxon>
        <taxon>Neptunomonas</taxon>
    </lineage>
</organism>
<keyword evidence="2 6" id="KW-0547">Nucleotide-binding</keyword>
<dbReference type="NCBIfam" id="TIGR00121">
    <property type="entry name" value="birA_ligase"/>
    <property type="match status" value="1"/>
</dbReference>
<dbReference type="GO" id="GO:0005524">
    <property type="term" value="F:ATP binding"/>
    <property type="evidence" value="ECO:0007669"/>
    <property type="project" value="UniProtKB-UniRule"/>
</dbReference>
<dbReference type="Pfam" id="PF08279">
    <property type="entry name" value="HTH_11"/>
    <property type="match status" value="1"/>
</dbReference>
<keyword evidence="6" id="KW-0678">Repressor</keyword>
<keyword evidence="3 6" id="KW-0067">ATP-binding</keyword>
<dbReference type="SUPFAM" id="SSF55681">
    <property type="entry name" value="Class II aaRS and biotin synthetases"/>
    <property type="match status" value="1"/>
</dbReference>
<feature type="binding site" evidence="6">
    <location>
        <begin position="91"/>
        <end position="93"/>
    </location>
    <ligand>
        <name>biotin</name>
        <dbReference type="ChEBI" id="CHEBI:57586"/>
    </ligand>
</feature>
<keyword evidence="9" id="KW-1185">Reference proteome</keyword>
<dbReference type="Gene3D" id="2.30.30.100">
    <property type="match status" value="1"/>
</dbReference>
<dbReference type="AlphaFoldDB" id="A0A1I2VQ96"/>
<protein>
    <recommendedName>
        <fullName evidence="6">Bifunctional ligase/repressor BirA</fullName>
    </recommendedName>
    <alternativeName>
        <fullName evidence="6">Biotin operon repressor</fullName>
    </alternativeName>
    <alternativeName>
        <fullName evidence="6">Biotin--[acetyl-CoA-carboxylase] ligase</fullName>
        <ecNumber evidence="6">6.3.4.15</ecNumber>
    </alternativeName>
    <alternativeName>
        <fullName evidence="6">Biotin--protein ligase</fullName>
    </alternativeName>
    <alternativeName>
        <fullName evidence="6">Biotin-[acetyl-CoA carboxylase] synthetase</fullName>
    </alternativeName>
</protein>
<reference evidence="9" key="1">
    <citation type="submission" date="2016-10" db="EMBL/GenBank/DDBJ databases">
        <authorList>
            <person name="Varghese N."/>
            <person name="Submissions S."/>
        </authorList>
    </citation>
    <scope>NUCLEOTIDE SEQUENCE [LARGE SCALE GENOMIC DNA]</scope>
    <source>
        <strain evidence="9">CGMCC 1.10971</strain>
    </source>
</reference>
<dbReference type="EMBL" id="FOOU01000018">
    <property type="protein sequence ID" value="SFG91342.1"/>
    <property type="molecule type" value="Genomic_DNA"/>
</dbReference>
<dbReference type="GO" id="GO:0006355">
    <property type="term" value="P:regulation of DNA-templated transcription"/>
    <property type="evidence" value="ECO:0007669"/>
    <property type="project" value="UniProtKB-UniRule"/>
</dbReference>
<dbReference type="InterPro" id="IPR036388">
    <property type="entry name" value="WH-like_DNA-bd_sf"/>
</dbReference>
<dbReference type="PANTHER" id="PTHR12835">
    <property type="entry name" value="BIOTIN PROTEIN LIGASE"/>
    <property type="match status" value="1"/>
</dbReference>
<evidence type="ECO:0000313" key="9">
    <source>
        <dbReference type="Proteomes" id="UP000198623"/>
    </source>
</evidence>
<evidence type="ECO:0000256" key="2">
    <source>
        <dbReference type="ARBA" id="ARBA00022741"/>
    </source>
</evidence>
<dbReference type="HAMAP" id="MF_00978">
    <property type="entry name" value="Bifunct_BirA"/>
    <property type="match status" value="1"/>
</dbReference>
<evidence type="ECO:0000256" key="6">
    <source>
        <dbReference type="HAMAP-Rule" id="MF_00978"/>
    </source>
</evidence>
<keyword evidence="1 6" id="KW-0436">Ligase</keyword>
<dbReference type="InterPro" id="IPR003142">
    <property type="entry name" value="BPL_C"/>
</dbReference>
<comment type="catalytic activity">
    <reaction evidence="5 6">
        <text>biotin + L-lysyl-[protein] + ATP = N(6)-biotinyl-L-lysyl-[protein] + AMP + diphosphate + H(+)</text>
        <dbReference type="Rhea" id="RHEA:11756"/>
        <dbReference type="Rhea" id="RHEA-COMP:9752"/>
        <dbReference type="Rhea" id="RHEA-COMP:10505"/>
        <dbReference type="ChEBI" id="CHEBI:15378"/>
        <dbReference type="ChEBI" id="CHEBI:29969"/>
        <dbReference type="ChEBI" id="CHEBI:30616"/>
        <dbReference type="ChEBI" id="CHEBI:33019"/>
        <dbReference type="ChEBI" id="CHEBI:57586"/>
        <dbReference type="ChEBI" id="CHEBI:83144"/>
        <dbReference type="ChEBI" id="CHEBI:456215"/>
        <dbReference type="EC" id="6.3.4.15"/>
    </reaction>
</comment>
<dbReference type="InterPro" id="IPR045864">
    <property type="entry name" value="aa-tRNA-synth_II/BPL/LPL"/>
</dbReference>
<evidence type="ECO:0000256" key="3">
    <source>
        <dbReference type="ARBA" id="ARBA00022840"/>
    </source>
</evidence>
<feature type="binding site" evidence="6">
    <location>
        <position position="116"/>
    </location>
    <ligand>
        <name>biotin</name>
        <dbReference type="ChEBI" id="CHEBI:57586"/>
    </ligand>
</feature>
<dbReference type="EC" id="6.3.4.15" evidence="6"/>
<dbReference type="InterPro" id="IPR008988">
    <property type="entry name" value="Transcriptional_repressor_C"/>
</dbReference>
<dbReference type="GO" id="GO:0003677">
    <property type="term" value="F:DNA binding"/>
    <property type="evidence" value="ECO:0007669"/>
    <property type="project" value="UniProtKB-UniRule"/>
</dbReference>
<dbReference type="Gene3D" id="3.30.930.10">
    <property type="entry name" value="Bira Bifunctional Protein, Domain 2"/>
    <property type="match status" value="1"/>
</dbReference>
<dbReference type="Gene3D" id="1.10.10.10">
    <property type="entry name" value="Winged helix-like DNA-binding domain superfamily/Winged helix DNA-binding domain"/>
    <property type="match status" value="1"/>
</dbReference>
<comment type="function">
    <text evidence="6">Acts both as a biotin--[acetyl-CoA-carboxylase] ligase and a biotin-operon repressor. In the presence of ATP, BirA activates biotin to form the BirA-biotinyl-5'-adenylate (BirA-bio-5'-AMP or holoBirA) complex. HoloBirA can either transfer the biotinyl moiety to the biotin carboxyl carrier protein (BCCP) subunit of acetyl-CoA carboxylase, or bind to the biotin operator site and inhibit transcription of the operon.</text>
</comment>
<dbReference type="RefSeq" id="WP_090730470.1">
    <property type="nucleotide sequence ID" value="NZ_FOOU01000018.1"/>
</dbReference>
<evidence type="ECO:0000259" key="7">
    <source>
        <dbReference type="PROSITE" id="PS51733"/>
    </source>
</evidence>
<comment type="caution">
    <text evidence="6">Lacks conserved residue(s) required for the propagation of feature annotation.</text>
</comment>
<dbReference type="SUPFAM" id="SSF50037">
    <property type="entry name" value="C-terminal domain of transcriptional repressors"/>
    <property type="match status" value="1"/>
</dbReference>
<dbReference type="SUPFAM" id="SSF46785">
    <property type="entry name" value="Winged helix' DNA-binding domain"/>
    <property type="match status" value="1"/>
</dbReference>
<dbReference type="NCBIfam" id="NF008847">
    <property type="entry name" value="PRK11886.1-2"/>
    <property type="match status" value="1"/>
</dbReference>
<dbReference type="NCBIfam" id="NF008848">
    <property type="entry name" value="PRK11886.1-3"/>
    <property type="match status" value="1"/>
</dbReference>
<evidence type="ECO:0000256" key="1">
    <source>
        <dbReference type="ARBA" id="ARBA00022598"/>
    </source>
</evidence>
<dbReference type="GO" id="GO:0005737">
    <property type="term" value="C:cytoplasm"/>
    <property type="evidence" value="ECO:0007669"/>
    <property type="project" value="TreeGrafter"/>
</dbReference>
<dbReference type="Pfam" id="PF03099">
    <property type="entry name" value="BPL_LplA_LipB"/>
    <property type="match status" value="1"/>
</dbReference>
<comment type="similarity">
    <text evidence="6">Belongs to the biotin--protein ligase family.</text>
</comment>
<gene>
    <name evidence="6" type="primary">birA</name>
    <name evidence="8" type="ORF">SAMN05216175_11858</name>
</gene>
<dbReference type="PROSITE" id="PS51733">
    <property type="entry name" value="BPL_LPL_CATALYTIC"/>
    <property type="match status" value="1"/>
</dbReference>
<keyword evidence="6" id="KW-0804">Transcription</keyword>
<name>A0A1I2VQ96_9GAMM</name>
<evidence type="ECO:0000256" key="4">
    <source>
        <dbReference type="ARBA" id="ARBA00023267"/>
    </source>
</evidence>
<dbReference type="PANTHER" id="PTHR12835:SF5">
    <property type="entry name" value="BIOTIN--PROTEIN LIGASE"/>
    <property type="match status" value="1"/>
</dbReference>
<keyword evidence="4 6" id="KW-0092">Biotin</keyword>
<dbReference type="InterPro" id="IPR030855">
    <property type="entry name" value="Bifunct_BirA"/>
</dbReference>
<dbReference type="InterPro" id="IPR013196">
    <property type="entry name" value="HTH_11"/>
</dbReference>
<proteinExistence type="inferred from homology"/>
<dbReference type="STRING" id="1045558.SAMN05216175_11858"/>
<dbReference type="CDD" id="cd16442">
    <property type="entry name" value="BPL"/>
    <property type="match status" value="1"/>
</dbReference>
<evidence type="ECO:0000313" key="8">
    <source>
        <dbReference type="EMBL" id="SFG91342.1"/>
    </source>
</evidence>
<feature type="domain" description="BPL/LPL catalytic" evidence="7">
    <location>
        <begin position="77"/>
        <end position="259"/>
    </location>
</feature>
<dbReference type="InterPro" id="IPR004143">
    <property type="entry name" value="BPL_LPL_catalytic"/>
</dbReference>
<feature type="DNA-binding region" description="H-T-H motif" evidence="6">
    <location>
        <begin position="18"/>
        <end position="37"/>
    </location>
</feature>
<sequence>MIDDRLLSILSNGQFHSGQELGERLGVSRSAIWKQMKELEQLGVDIYSIRGRGYRIPGGLDLLCEKQIVTGCSELASSRLTTISLERVVDSTNMMAMREIHQQNIISGRLYLAEYQAAGKGRRGRTWVSPFAKNLYFSLVWRFTQGAAALEGLSLVVGLALVKALSSLGVSRVQVKWPNDLLVDSKKLAGILLEMHGDASGECQVVIGVGVNVAMPAQSEEGIGQPWTDLQRLTNGDISRNQLMSEVLNHLVPELDRFSEHGFAVFREEWQQVHAFQNETVRLMLGSKEIVGECQGVDDRGALMVRHGGVVEHFHAGEISVRRQHESGY</sequence>
<dbReference type="Pfam" id="PF02237">
    <property type="entry name" value="BPL_C"/>
    <property type="match status" value="1"/>
</dbReference>
<dbReference type="GO" id="GO:0004077">
    <property type="term" value="F:biotin--[biotin carboxyl-carrier protein] ligase activity"/>
    <property type="evidence" value="ECO:0007669"/>
    <property type="project" value="UniProtKB-UniRule"/>
</dbReference>